<accession>A0A518DB58</accession>
<dbReference type="RefSeq" id="WP_145283927.1">
    <property type="nucleotide sequence ID" value="NZ_CP036291.1"/>
</dbReference>
<keyword evidence="1" id="KW-0732">Signal</keyword>
<dbReference type="OrthoDB" id="240747at2"/>
<reference evidence="2 3" key="1">
    <citation type="submission" date="2019-02" db="EMBL/GenBank/DDBJ databases">
        <title>Deep-cultivation of Planctomycetes and their phenomic and genomic characterization uncovers novel biology.</title>
        <authorList>
            <person name="Wiegand S."/>
            <person name="Jogler M."/>
            <person name="Boedeker C."/>
            <person name="Pinto D."/>
            <person name="Vollmers J."/>
            <person name="Rivas-Marin E."/>
            <person name="Kohn T."/>
            <person name="Peeters S.H."/>
            <person name="Heuer A."/>
            <person name="Rast P."/>
            <person name="Oberbeckmann S."/>
            <person name="Bunk B."/>
            <person name="Jeske O."/>
            <person name="Meyerdierks A."/>
            <person name="Storesund J.E."/>
            <person name="Kallscheuer N."/>
            <person name="Luecker S."/>
            <person name="Lage O.M."/>
            <person name="Pohl T."/>
            <person name="Merkel B.J."/>
            <person name="Hornburger P."/>
            <person name="Mueller R.-W."/>
            <person name="Bruemmer F."/>
            <person name="Labrenz M."/>
            <person name="Spormann A.M."/>
            <person name="Op den Camp H."/>
            <person name="Overmann J."/>
            <person name="Amann R."/>
            <person name="Jetten M.S.M."/>
            <person name="Mascher T."/>
            <person name="Medema M.H."/>
            <person name="Devos D.P."/>
            <person name="Kaster A.-K."/>
            <person name="Ovreas L."/>
            <person name="Rohde M."/>
            <person name="Galperin M.Y."/>
            <person name="Jogler C."/>
        </authorList>
    </citation>
    <scope>NUCLEOTIDE SEQUENCE [LARGE SCALE GENOMIC DNA]</scope>
    <source>
        <strain evidence="2 3">Pla175</strain>
    </source>
</reference>
<dbReference type="Proteomes" id="UP000317429">
    <property type="component" value="Chromosome"/>
</dbReference>
<evidence type="ECO:0000256" key="1">
    <source>
        <dbReference type="SAM" id="SignalP"/>
    </source>
</evidence>
<protein>
    <submittedName>
        <fullName evidence="2">Uncharacterized protein</fullName>
    </submittedName>
</protein>
<evidence type="ECO:0000313" key="2">
    <source>
        <dbReference type="EMBL" id="QDU88720.1"/>
    </source>
</evidence>
<name>A0A518DB58_9BACT</name>
<dbReference type="EMBL" id="CP036291">
    <property type="protein sequence ID" value="QDU88720.1"/>
    <property type="molecule type" value="Genomic_DNA"/>
</dbReference>
<dbReference type="KEGG" id="pnd:Pla175_21010"/>
<sequence length="495" mass="53390" precursor="true">MQRLHNAYLAACAAAVALAATSAPAADTGRFWELTPYQIDIVIAADLQGANAEALAKAVVGYVERRIDTAIGPLWSATVSLAEGAERHAVLSALRSGNPTAPPGLREDSDKWMVIAVWEDGAGVHLAGAEQDRILNTWGRSRSADLSSANQLGEAVFQLACDIFAPIATFSIDSDDPNRVELSLRGGQLSSPTPLSRWVGQDDVFRTVLMQMDRSGLPVEGGTQEVLWTYLVTRAQEGAPTGESENAAPEDESTSIVADVFSHTRRPFGVRRRGRVDQLAIRLPRTKGPSELRLVSRGDSPRPLVGYEVFAQDGTDPEKKSIGKSGLTGAIAVPPGESPIQTVWVKSGSQLAAKIPIATGADPLIVAPLLDESKRLDAEARLGLLREQLIDLVALRTIFAARIDKAIEAGDLDQARGLLLEFRKLQGRAEFNARIDREEEQCKADDPVVQQRIDKLFTDMKSVLGAFLGGDDINKLERRLDRAKNKPAETTAATP</sequence>
<organism evidence="2 3">
    <name type="scientific">Pirellulimonas nuda</name>
    <dbReference type="NCBI Taxonomy" id="2528009"/>
    <lineage>
        <taxon>Bacteria</taxon>
        <taxon>Pseudomonadati</taxon>
        <taxon>Planctomycetota</taxon>
        <taxon>Planctomycetia</taxon>
        <taxon>Pirellulales</taxon>
        <taxon>Lacipirellulaceae</taxon>
        <taxon>Pirellulimonas</taxon>
    </lineage>
</organism>
<keyword evidence="3" id="KW-1185">Reference proteome</keyword>
<feature type="chain" id="PRO_5021779546" evidence="1">
    <location>
        <begin position="26"/>
        <end position="495"/>
    </location>
</feature>
<evidence type="ECO:0000313" key="3">
    <source>
        <dbReference type="Proteomes" id="UP000317429"/>
    </source>
</evidence>
<gene>
    <name evidence="2" type="ORF">Pla175_21010</name>
</gene>
<dbReference type="AlphaFoldDB" id="A0A518DB58"/>
<proteinExistence type="predicted"/>
<feature type="signal peptide" evidence="1">
    <location>
        <begin position="1"/>
        <end position="25"/>
    </location>
</feature>